<evidence type="ECO:0000313" key="5">
    <source>
        <dbReference type="Proteomes" id="UP000196158"/>
    </source>
</evidence>
<evidence type="ECO:0000313" key="4">
    <source>
        <dbReference type="EMBL" id="SMN22801.1"/>
    </source>
</evidence>
<dbReference type="GO" id="GO:0005840">
    <property type="term" value="C:ribosome"/>
    <property type="evidence" value="ECO:0007669"/>
    <property type="project" value="UniProtKB-KW"/>
</dbReference>
<gene>
    <name evidence="4" type="ORF">KASA_0E00462G</name>
</gene>
<proteinExistence type="inferred from homology"/>
<dbReference type="STRING" id="1789683.A0A1X7RB19"/>
<dbReference type="Pfam" id="PF00466">
    <property type="entry name" value="Ribosomal_L10"/>
    <property type="match status" value="1"/>
</dbReference>
<keyword evidence="2 4" id="KW-0689">Ribosomal protein</keyword>
<dbReference type="Gene3D" id="3.30.70.1730">
    <property type="match status" value="1"/>
</dbReference>
<dbReference type="PANTHER" id="PTHR11560">
    <property type="entry name" value="39S RIBOSOMAL PROTEIN L10, MITOCHONDRIAL"/>
    <property type="match status" value="1"/>
</dbReference>
<accession>A0A1X7RB19</accession>
<dbReference type="GO" id="GO:1990904">
    <property type="term" value="C:ribonucleoprotein complex"/>
    <property type="evidence" value="ECO:0007669"/>
    <property type="project" value="UniProtKB-KW"/>
</dbReference>
<dbReference type="SUPFAM" id="SSF160369">
    <property type="entry name" value="Ribosomal protein L10-like"/>
    <property type="match status" value="1"/>
</dbReference>
<keyword evidence="5" id="KW-1185">Reference proteome</keyword>
<name>A0A1X7RB19_9SACH</name>
<dbReference type="InterPro" id="IPR043141">
    <property type="entry name" value="Ribosomal_uL10-like_sf"/>
</dbReference>
<dbReference type="CDD" id="cd05797">
    <property type="entry name" value="Ribosomal_L10"/>
    <property type="match status" value="1"/>
</dbReference>
<keyword evidence="3" id="KW-0687">Ribonucleoprotein</keyword>
<evidence type="ECO:0000256" key="2">
    <source>
        <dbReference type="ARBA" id="ARBA00022980"/>
    </source>
</evidence>
<protein>
    <submittedName>
        <fullName evidence="4">Similar to Saccharomyces cerevisiae YDL202W MRPL11 Mitochondrial ribosomal protein of the large subunit</fullName>
    </submittedName>
</protein>
<reference evidence="4 5" key="1">
    <citation type="submission" date="2017-04" db="EMBL/GenBank/DDBJ databases">
        <authorList>
            <person name="Afonso C.L."/>
            <person name="Miller P.J."/>
            <person name="Scott M.A."/>
            <person name="Spackman E."/>
            <person name="Goraichik I."/>
            <person name="Dimitrov K.M."/>
            <person name="Suarez D.L."/>
            <person name="Swayne D.E."/>
        </authorList>
    </citation>
    <scope>NUCLEOTIDE SEQUENCE [LARGE SCALE GENOMIC DNA]</scope>
</reference>
<dbReference type="InterPro" id="IPR001790">
    <property type="entry name" value="Ribosomal_uL10"/>
</dbReference>
<dbReference type="OrthoDB" id="360689at2759"/>
<organism evidence="4 5">
    <name type="scientific">Maudiozyma saulgeensis</name>
    <dbReference type="NCBI Taxonomy" id="1789683"/>
    <lineage>
        <taxon>Eukaryota</taxon>
        <taxon>Fungi</taxon>
        <taxon>Dikarya</taxon>
        <taxon>Ascomycota</taxon>
        <taxon>Saccharomycotina</taxon>
        <taxon>Saccharomycetes</taxon>
        <taxon>Saccharomycetales</taxon>
        <taxon>Saccharomycetaceae</taxon>
        <taxon>Maudiozyma</taxon>
    </lineage>
</organism>
<comment type="similarity">
    <text evidence="1">Belongs to the universal ribosomal protein uL10 family.</text>
</comment>
<dbReference type="InterPro" id="IPR047865">
    <property type="entry name" value="Ribosomal_uL10_bac_type"/>
</dbReference>
<dbReference type="Proteomes" id="UP000196158">
    <property type="component" value="Unassembled WGS sequence"/>
</dbReference>
<evidence type="ECO:0000256" key="3">
    <source>
        <dbReference type="ARBA" id="ARBA00023274"/>
    </source>
</evidence>
<evidence type="ECO:0000256" key="1">
    <source>
        <dbReference type="ARBA" id="ARBA00008889"/>
    </source>
</evidence>
<dbReference type="AlphaFoldDB" id="A0A1X7RB19"/>
<sequence>MLKNSLFLINPQLLLRCNTRPLLSTTSIRYGSSAVITAKPKDIELNGGRQTVKAPNSRKTFLIDSYKHMMETHPVVIFLHYNNLIKSEDHHFRDQIKSTNGKLHKIRNNLFKVYLKNSNQSDPCAPIDSKNETLVKNHPLYPLFTGPTAAITYKDINPTDIAKLIKLLNIAKDKLFVIGAKIDTDIMDPFQLGTFSKLPSLPQLQATLVSMLQMSGGGSLVQTLESSTQKLYLTLKSHEDNIKEPKE</sequence>
<dbReference type="EMBL" id="FXLY01000014">
    <property type="protein sequence ID" value="SMN22801.1"/>
    <property type="molecule type" value="Genomic_DNA"/>
</dbReference>